<keyword evidence="1" id="KW-0472">Membrane</keyword>
<dbReference type="EMBL" id="CAMXCT020001314">
    <property type="protein sequence ID" value="CAL1142304.1"/>
    <property type="molecule type" value="Genomic_DNA"/>
</dbReference>
<sequence length="366" mass="41238">MVRPPAMTFLELQTWLIGLYPVLADEESSWYYLVLNLCLFLDFDYSVIDIFGGVGSLSQAAGSGFVFDVRRDPRHNCHEKAGLQILGDACARTKHHGLALCQPTCSSFLRFVSTHTSKRTLENLYGDESMEFVATGNATAELVATVLVPLCDWLGLYWVCENPMNSLFFVYPSIDAVLQALLDTVPNGQITRTIVWLRTFGAASGKPLELRGRWGGFVYLQEIHRRAWGPIRGRRTAPIMDRGSKWVTGNKSRLASSSAYPRAFGAALWKAHQAYLANNCNLVLSPEVMHDLHAFADDMVGNLPPEGEVALPDWRCIKHVQTYSDALYIHMCAFYMYVCIYIYIHNHILLVIWKYIVMDALFLPSP</sequence>
<dbReference type="Proteomes" id="UP001152797">
    <property type="component" value="Unassembled WGS sequence"/>
</dbReference>
<feature type="chain" id="PRO_5043270280" evidence="2">
    <location>
        <begin position="25"/>
        <end position="366"/>
    </location>
</feature>
<dbReference type="EMBL" id="CAMXCT010001314">
    <property type="protein sequence ID" value="CAI3988929.1"/>
    <property type="molecule type" value="Genomic_DNA"/>
</dbReference>
<reference evidence="4 5" key="2">
    <citation type="submission" date="2024-05" db="EMBL/GenBank/DDBJ databases">
        <authorList>
            <person name="Chen Y."/>
            <person name="Shah S."/>
            <person name="Dougan E. K."/>
            <person name="Thang M."/>
            <person name="Chan C."/>
        </authorList>
    </citation>
    <scope>NUCLEOTIDE SEQUENCE [LARGE SCALE GENOMIC DNA]</scope>
</reference>
<keyword evidence="1" id="KW-0812">Transmembrane</keyword>
<name>A0A9P1CC68_9DINO</name>
<keyword evidence="2" id="KW-0732">Signal</keyword>
<dbReference type="AlphaFoldDB" id="A0A9P1CC68"/>
<evidence type="ECO:0000313" key="5">
    <source>
        <dbReference type="Proteomes" id="UP001152797"/>
    </source>
</evidence>
<evidence type="ECO:0000256" key="1">
    <source>
        <dbReference type="SAM" id="Phobius"/>
    </source>
</evidence>
<evidence type="ECO:0000313" key="3">
    <source>
        <dbReference type="EMBL" id="CAI3988929.1"/>
    </source>
</evidence>
<organism evidence="3">
    <name type="scientific">Cladocopium goreaui</name>
    <dbReference type="NCBI Taxonomy" id="2562237"/>
    <lineage>
        <taxon>Eukaryota</taxon>
        <taxon>Sar</taxon>
        <taxon>Alveolata</taxon>
        <taxon>Dinophyceae</taxon>
        <taxon>Suessiales</taxon>
        <taxon>Symbiodiniaceae</taxon>
        <taxon>Cladocopium</taxon>
    </lineage>
</organism>
<evidence type="ECO:0000256" key="2">
    <source>
        <dbReference type="SAM" id="SignalP"/>
    </source>
</evidence>
<feature type="transmembrane region" description="Helical" evidence="1">
    <location>
        <begin position="326"/>
        <end position="344"/>
    </location>
</feature>
<keyword evidence="5" id="KW-1185">Reference proteome</keyword>
<protein>
    <submittedName>
        <fullName evidence="3">Uncharacterized protein</fullName>
    </submittedName>
</protein>
<comment type="caution">
    <text evidence="3">The sequence shown here is derived from an EMBL/GenBank/DDBJ whole genome shotgun (WGS) entry which is preliminary data.</text>
</comment>
<reference evidence="3" key="1">
    <citation type="submission" date="2022-10" db="EMBL/GenBank/DDBJ databases">
        <authorList>
            <person name="Chen Y."/>
            <person name="Dougan E. K."/>
            <person name="Chan C."/>
            <person name="Rhodes N."/>
            <person name="Thang M."/>
        </authorList>
    </citation>
    <scope>NUCLEOTIDE SEQUENCE</scope>
</reference>
<feature type="signal peptide" evidence="2">
    <location>
        <begin position="1"/>
        <end position="24"/>
    </location>
</feature>
<accession>A0A9P1CC68</accession>
<gene>
    <name evidence="3" type="ORF">C1SCF055_LOCUS16042</name>
</gene>
<keyword evidence="1" id="KW-1133">Transmembrane helix</keyword>
<dbReference type="EMBL" id="CAMXCT030001314">
    <property type="protein sequence ID" value="CAL4776241.1"/>
    <property type="molecule type" value="Genomic_DNA"/>
</dbReference>
<proteinExistence type="predicted"/>
<evidence type="ECO:0000313" key="4">
    <source>
        <dbReference type="EMBL" id="CAL4776241.1"/>
    </source>
</evidence>